<reference evidence="6 7" key="1">
    <citation type="submission" date="2017-10" db="EMBL/GenBank/DDBJ databases">
        <title>Genomics of the genus Arcobacter.</title>
        <authorList>
            <person name="Perez-Cataluna A."/>
            <person name="Figueras M.J."/>
        </authorList>
    </citation>
    <scope>NUCLEOTIDE SEQUENCE [LARGE SCALE GENOMIC DNA]</scope>
    <source>
        <strain evidence="6 7">F26</strain>
    </source>
</reference>
<dbReference type="InterPro" id="IPR011623">
    <property type="entry name" value="7TMR_DISM_rcpt_extracell_dom1"/>
</dbReference>
<dbReference type="RefSeq" id="WP_128986865.1">
    <property type="nucleotide sequence ID" value="NZ_PDJZ01000008.1"/>
</dbReference>
<dbReference type="InterPro" id="IPR043128">
    <property type="entry name" value="Rev_trsase/Diguanyl_cyclase"/>
</dbReference>
<dbReference type="PANTHER" id="PTHR45138">
    <property type="entry name" value="REGULATORY COMPONENTS OF SENSORY TRANSDUCTION SYSTEM"/>
    <property type="match status" value="1"/>
</dbReference>
<organism evidence="6 7">
    <name type="scientific">Arcobacter cloacae</name>
    <dbReference type="NCBI Taxonomy" id="1054034"/>
    <lineage>
        <taxon>Bacteria</taxon>
        <taxon>Pseudomonadati</taxon>
        <taxon>Campylobacterota</taxon>
        <taxon>Epsilonproteobacteria</taxon>
        <taxon>Campylobacterales</taxon>
        <taxon>Arcobacteraceae</taxon>
        <taxon>Arcobacter</taxon>
    </lineage>
</organism>
<name>A0A4Q0ZC31_9BACT</name>
<dbReference type="Pfam" id="PF07695">
    <property type="entry name" value="7TMR-DISM_7TM"/>
    <property type="match status" value="1"/>
</dbReference>
<gene>
    <name evidence="6" type="ORF">CRU90_08565</name>
</gene>
<protein>
    <recommendedName>
        <fullName evidence="1">diguanylate cyclase</fullName>
        <ecNumber evidence="1">2.7.7.65</ecNumber>
    </recommendedName>
</protein>
<feature type="transmembrane region" description="Helical" evidence="3">
    <location>
        <begin position="318"/>
        <end position="337"/>
    </location>
</feature>
<keyword evidence="3" id="KW-1133">Transmembrane helix</keyword>
<dbReference type="InterPro" id="IPR000160">
    <property type="entry name" value="GGDEF_dom"/>
</dbReference>
<dbReference type="GO" id="GO:0052621">
    <property type="term" value="F:diguanylate cyclase activity"/>
    <property type="evidence" value="ECO:0007669"/>
    <property type="project" value="UniProtKB-EC"/>
</dbReference>
<dbReference type="FunFam" id="3.30.70.270:FF:000001">
    <property type="entry name" value="Diguanylate cyclase domain protein"/>
    <property type="match status" value="1"/>
</dbReference>
<keyword evidence="3" id="KW-0472">Membrane</keyword>
<keyword evidence="4" id="KW-0732">Signal</keyword>
<feature type="chain" id="PRO_5020626978" description="diguanylate cyclase" evidence="4">
    <location>
        <begin position="17"/>
        <end position="539"/>
    </location>
</feature>
<evidence type="ECO:0000313" key="6">
    <source>
        <dbReference type="EMBL" id="RXJ83847.1"/>
    </source>
</evidence>
<evidence type="ECO:0000256" key="2">
    <source>
        <dbReference type="ARBA" id="ARBA00034247"/>
    </source>
</evidence>
<feature type="transmembrane region" description="Helical" evidence="3">
    <location>
        <begin position="162"/>
        <end position="180"/>
    </location>
</feature>
<dbReference type="Gene3D" id="3.30.70.270">
    <property type="match status" value="1"/>
</dbReference>
<proteinExistence type="predicted"/>
<dbReference type="EMBL" id="PDJZ01000008">
    <property type="protein sequence ID" value="RXJ83847.1"/>
    <property type="molecule type" value="Genomic_DNA"/>
</dbReference>
<dbReference type="InterPro" id="IPR029787">
    <property type="entry name" value="Nucleotide_cyclase"/>
</dbReference>
<dbReference type="SMART" id="SM00267">
    <property type="entry name" value="GGDEF"/>
    <property type="match status" value="1"/>
</dbReference>
<dbReference type="AlphaFoldDB" id="A0A4Q0ZC31"/>
<dbReference type="SUPFAM" id="SSF55073">
    <property type="entry name" value="Nucleotide cyclase"/>
    <property type="match status" value="1"/>
</dbReference>
<sequence length="539" mass="63201">MKKLLLLFLLSFFTFANEINQIDLSKQKWEYKWGDTLDESISWQEIDFPSNPPNRNNQTNVWFRVQLPQTLPSDPNLYIVSVDLITQIFFQDKKIYNFGEFDKNGKGKYIGWPWHLIPLPTDSAGEYLYFRIYSDYGDIGLWGEILILSKGELYEKLLKNDMLKIIIGSISIFVAIFFLLTFLSKFQRIESLILGLLFLTQGLNVFCSAKIIQLFFYYPLINQYILAIAFFFFPVGMALFMDKVINYKFVFNPIRKIWQIHLIYLLIAVFGSILGFFSLPSTYEWFDIFYNFITLPILTFFIIYFFYKGDKETKIITFSFFIISFYWLYSTLIAAGIVPWEEYPSDIAVFICLLFLSYSIVNRLNYTKELEEAKVELTNLTLTDYLTNLSNRKNIDYVLKINENLFNRYKDKFSIILIDLDDFKKVNDTYGHLVGDKVIIEISEILKKYTRQTDVVGRWGGEEFIIICPKTDLLDASKLAEKLRDKIATYQFETVGNKTASFGVATFKENETIIELITRVDNAMYLAKSRGKNRVEIES</sequence>
<dbReference type="EC" id="2.7.7.65" evidence="1"/>
<dbReference type="Proteomes" id="UP000290870">
    <property type="component" value="Unassembled WGS sequence"/>
</dbReference>
<dbReference type="NCBIfam" id="TIGR00254">
    <property type="entry name" value="GGDEF"/>
    <property type="match status" value="1"/>
</dbReference>
<comment type="caution">
    <text evidence="6">The sequence shown here is derived from an EMBL/GenBank/DDBJ whole genome shotgun (WGS) entry which is preliminary data.</text>
</comment>
<dbReference type="PROSITE" id="PS50887">
    <property type="entry name" value="GGDEF"/>
    <property type="match status" value="1"/>
</dbReference>
<evidence type="ECO:0000256" key="4">
    <source>
        <dbReference type="SAM" id="SignalP"/>
    </source>
</evidence>
<accession>A0A4Q0ZC31</accession>
<feature type="domain" description="GGDEF" evidence="5">
    <location>
        <begin position="411"/>
        <end position="539"/>
    </location>
</feature>
<dbReference type="InterPro" id="IPR050469">
    <property type="entry name" value="Diguanylate_Cyclase"/>
</dbReference>
<evidence type="ECO:0000256" key="1">
    <source>
        <dbReference type="ARBA" id="ARBA00012528"/>
    </source>
</evidence>
<feature type="signal peptide" evidence="4">
    <location>
        <begin position="1"/>
        <end position="16"/>
    </location>
</feature>
<keyword evidence="3" id="KW-0812">Transmembrane</keyword>
<feature type="transmembrane region" description="Helical" evidence="3">
    <location>
        <begin position="343"/>
        <end position="361"/>
    </location>
</feature>
<feature type="transmembrane region" description="Helical" evidence="3">
    <location>
        <begin position="192"/>
        <end position="218"/>
    </location>
</feature>
<dbReference type="OrthoDB" id="5457582at2"/>
<feature type="transmembrane region" description="Helical" evidence="3">
    <location>
        <begin position="224"/>
        <end position="241"/>
    </location>
</feature>
<dbReference type="Pfam" id="PF00990">
    <property type="entry name" value="GGDEF"/>
    <property type="match status" value="1"/>
</dbReference>
<dbReference type="PANTHER" id="PTHR45138:SF9">
    <property type="entry name" value="DIGUANYLATE CYCLASE DGCM-RELATED"/>
    <property type="match status" value="1"/>
</dbReference>
<evidence type="ECO:0000259" key="5">
    <source>
        <dbReference type="PROSITE" id="PS50887"/>
    </source>
</evidence>
<dbReference type="CDD" id="cd01949">
    <property type="entry name" value="GGDEF"/>
    <property type="match status" value="1"/>
</dbReference>
<feature type="transmembrane region" description="Helical" evidence="3">
    <location>
        <begin position="288"/>
        <end position="306"/>
    </location>
</feature>
<evidence type="ECO:0000256" key="3">
    <source>
        <dbReference type="SAM" id="Phobius"/>
    </source>
</evidence>
<feature type="transmembrane region" description="Helical" evidence="3">
    <location>
        <begin position="262"/>
        <end position="282"/>
    </location>
</feature>
<comment type="catalytic activity">
    <reaction evidence="2">
        <text>2 GTP = 3',3'-c-di-GMP + 2 diphosphate</text>
        <dbReference type="Rhea" id="RHEA:24898"/>
        <dbReference type="ChEBI" id="CHEBI:33019"/>
        <dbReference type="ChEBI" id="CHEBI:37565"/>
        <dbReference type="ChEBI" id="CHEBI:58805"/>
        <dbReference type="EC" id="2.7.7.65"/>
    </reaction>
</comment>
<evidence type="ECO:0000313" key="7">
    <source>
        <dbReference type="Proteomes" id="UP000290870"/>
    </source>
</evidence>